<keyword evidence="3" id="KW-1185">Reference proteome</keyword>
<dbReference type="InterPro" id="IPR032675">
    <property type="entry name" value="LRR_dom_sf"/>
</dbReference>
<name>S8E2D2_FOMSC</name>
<feature type="region of interest" description="Disordered" evidence="1">
    <location>
        <begin position="457"/>
        <end position="496"/>
    </location>
</feature>
<organism evidence="2 3">
    <name type="scientific">Fomitopsis schrenkii</name>
    <name type="common">Brown rot fungus</name>
    <dbReference type="NCBI Taxonomy" id="2126942"/>
    <lineage>
        <taxon>Eukaryota</taxon>
        <taxon>Fungi</taxon>
        <taxon>Dikarya</taxon>
        <taxon>Basidiomycota</taxon>
        <taxon>Agaricomycotina</taxon>
        <taxon>Agaricomycetes</taxon>
        <taxon>Polyporales</taxon>
        <taxon>Fomitopsis</taxon>
    </lineage>
</organism>
<dbReference type="AlphaFoldDB" id="S8E2D2"/>
<dbReference type="Gene3D" id="3.80.10.10">
    <property type="entry name" value="Ribonuclease Inhibitor"/>
    <property type="match status" value="1"/>
</dbReference>
<dbReference type="HOGENOM" id="CLU_024199_2_2_1"/>
<evidence type="ECO:0000256" key="1">
    <source>
        <dbReference type="SAM" id="MobiDB-lite"/>
    </source>
</evidence>
<proteinExistence type="predicted"/>
<accession>S8E2D2</accession>
<dbReference type="EMBL" id="KE504157">
    <property type="protein sequence ID" value="EPS99321.1"/>
    <property type="molecule type" value="Genomic_DNA"/>
</dbReference>
<gene>
    <name evidence="2" type="ORF">FOMPIDRAFT_1060782</name>
</gene>
<protein>
    <submittedName>
        <fullName evidence="2">Uncharacterized protein</fullName>
    </submittedName>
</protein>
<reference evidence="2 3" key="1">
    <citation type="journal article" date="2012" name="Science">
        <title>The Paleozoic origin of enzymatic lignin decomposition reconstructed from 31 fungal genomes.</title>
        <authorList>
            <person name="Floudas D."/>
            <person name="Binder M."/>
            <person name="Riley R."/>
            <person name="Barry K."/>
            <person name="Blanchette R.A."/>
            <person name="Henrissat B."/>
            <person name="Martinez A.T."/>
            <person name="Otillar R."/>
            <person name="Spatafora J.W."/>
            <person name="Yadav J.S."/>
            <person name="Aerts A."/>
            <person name="Benoit I."/>
            <person name="Boyd A."/>
            <person name="Carlson A."/>
            <person name="Copeland A."/>
            <person name="Coutinho P.M."/>
            <person name="de Vries R.P."/>
            <person name="Ferreira P."/>
            <person name="Findley K."/>
            <person name="Foster B."/>
            <person name="Gaskell J."/>
            <person name="Glotzer D."/>
            <person name="Gorecki P."/>
            <person name="Heitman J."/>
            <person name="Hesse C."/>
            <person name="Hori C."/>
            <person name="Igarashi K."/>
            <person name="Jurgens J.A."/>
            <person name="Kallen N."/>
            <person name="Kersten P."/>
            <person name="Kohler A."/>
            <person name="Kuees U."/>
            <person name="Kumar T.K.A."/>
            <person name="Kuo A."/>
            <person name="LaButti K."/>
            <person name="Larrondo L.F."/>
            <person name="Lindquist E."/>
            <person name="Ling A."/>
            <person name="Lombard V."/>
            <person name="Lucas S."/>
            <person name="Lundell T."/>
            <person name="Martin R."/>
            <person name="McLaughlin D.J."/>
            <person name="Morgenstern I."/>
            <person name="Morin E."/>
            <person name="Murat C."/>
            <person name="Nagy L.G."/>
            <person name="Nolan M."/>
            <person name="Ohm R.A."/>
            <person name="Patyshakuliyeva A."/>
            <person name="Rokas A."/>
            <person name="Ruiz-Duenas F.J."/>
            <person name="Sabat G."/>
            <person name="Salamov A."/>
            <person name="Samejima M."/>
            <person name="Schmutz J."/>
            <person name="Slot J.C."/>
            <person name="St John F."/>
            <person name="Stenlid J."/>
            <person name="Sun H."/>
            <person name="Sun S."/>
            <person name="Syed K."/>
            <person name="Tsang A."/>
            <person name="Wiebenga A."/>
            <person name="Young D."/>
            <person name="Pisabarro A."/>
            <person name="Eastwood D.C."/>
            <person name="Martin F."/>
            <person name="Cullen D."/>
            <person name="Grigoriev I.V."/>
            <person name="Hibbett D.S."/>
        </authorList>
    </citation>
    <scope>NUCLEOTIDE SEQUENCE</scope>
    <source>
        <strain evidence="3">FP-58527</strain>
    </source>
</reference>
<evidence type="ECO:0000313" key="2">
    <source>
        <dbReference type="EMBL" id="EPS99321.1"/>
    </source>
</evidence>
<dbReference type="Proteomes" id="UP000015241">
    <property type="component" value="Unassembled WGS sequence"/>
</dbReference>
<evidence type="ECO:0000313" key="3">
    <source>
        <dbReference type="Proteomes" id="UP000015241"/>
    </source>
</evidence>
<dbReference type="STRING" id="743788.S8E2D2"/>
<dbReference type="OrthoDB" id="2751518at2759"/>
<sequence>MIDTTMDTMARSPTPPVCIGVAPGPLVSGATYKVPPEVLQEIFLRHPGYVDAENPYFANTSHKCIEGSDCGSVCWAGVAHVCQQWRAAALDCPPLWSRLDVPAHPGWMAQLLHRSGNAPLQIRAWLPDNADARADAFDLVLTQLSRIRDLQICSALPLRRTTVKLLADPAPLLRSLVLGGTLLDAQLPASLIADLDFFCCPALLHRAKTPRLLRLEIRGYISGGLGLNRPCADSLRWLKFSNTPAGPPNTWPRMADIVYLCRATPSLEALEIELLPVYNPELILHVWFFVQLPSLQLLSVTAPADECALLLTFASFPALAFLRLTTSNTQLHSASLLPALSHTLSRLAPPLFLAVYGFGANAIAPGQLNLIGVPQGTKQPAFKIVLDGCTDHAGAVHATLQDVALGDVRILSVLGARITRPDWHALAWRLDSLTHLYVHGLYAAALLPQLLRVKRPVPPPATGTDNPNALPRGMLRRPPGLPPPPDSDSGDDAEGAQERWGRVVLPHLTHLRLASSCMSTKEEYDAGVPGAWGSALCTALRRRRARVTGAGLHELHVQRPWNANKALLAALQSALGSKGRMWTTEELGEDGAPLKRVRETGDWAAFMEDW</sequence>
<dbReference type="InParanoid" id="S8E2D2"/>